<protein>
    <submittedName>
        <fullName evidence="2">Uncharacterized protein</fullName>
    </submittedName>
</protein>
<dbReference type="RefSeq" id="XP_058327930.1">
    <property type="nucleotide sequence ID" value="XM_058477585.1"/>
</dbReference>
<feature type="region of interest" description="Disordered" evidence="1">
    <location>
        <begin position="1"/>
        <end position="145"/>
    </location>
</feature>
<accession>A0A9W9NPH3</accession>
<dbReference type="EMBL" id="JAPQKS010000006">
    <property type="protein sequence ID" value="KAJ5223747.1"/>
    <property type="molecule type" value="Genomic_DNA"/>
</dbReference>
<feature type="compositionally biased region" description="Basic and acidic residues" evidence="1">
    <location>
        <begin position="60"/>
        <end position="70"/>
    </location>
</feature>
<evidence type="ECO:0000313" key="3">
    <source>
        <dbReference type="Proteomes" id="UP001150941"/>
    </source>
</evidence>
<gene>
    <name evidence="2" type="ORF">N7468_008289</name>
</gene>
<organism evidence="2 3">
    <name type="scientific">Penicillium chermesinum</name>
    <dbReference type="NCBI Taxonomy" id="63820"/>
    <lineage>
        <taxon>Eukaryota</taxon>
        <taxon>Fungi</taxon>
        <taxon>Dikarya</taxon>
        <taxon>Ascomycota</taxon>
        <taxon>Pezizomycotina</taxon>
        <taxon>Eurotiomycetes</taxon>
        <taxon>Eurotiomycetidae</taxon>
        <taxon>Eurotiales</taxon>
        <taxon>Aspergillaceae</taxon>
        <taxon>Penicillium</taxon>
    </lineage>
</organism>
<dbReference type="Proteomes" id="UP001150941">
    <property type="component" value="Unassembled WGS sequence"/>
</dbReference>
<dbReference type="AlphaFoldDB" id="A0A9W9NPH3"/>
<proteinExistence type="predicted"/>
<sequence>MDSDPLSPRWDSRSSFPRQGRSRLSPSYAPPGVAGPSHFPNWPFDTTTGEFDQLQTTSLHSREFQSRRESPASTPSQHPPKIAAPATPGPSSTAHTQPVLVRAYSGNADSTTAKPPTMSSTRRLFPFKGSKSSAPTRPAGPPLPSDKEFSIESILQAIEPDIQGTLDSIAEICGRSKLSLANEYDSHIAPLGEIRAPPGGLVPVEEATDNDERRADEGVVVFDEDTSIMNAGRGIHPVSFYRYLENLRQASSALERSGAGRPPTTPPTNRNEANSLVSDAGSIAQPKTRDFIASSKSSGRNLLAKQVAIQQDPSQDIATPTDPL</sequence>
<feature type="compositionally biased region" description="Low complexity" evidence="1">
    <location>
        <begin position="83"/>
        <end position="94"/>
    </location>
</feature>
<keyword evidence="3" id="KW-1185">Reference proteome</keyword>
<feature type="compositionally biased region" description="Polar residues" evidence="1">
    <location>
        <begin position="13"/>
        <end position="25"/>
    </location>
</feature>
<name>A0A9W9NPH3_9EURO</name>
<comment type="caution">
    <text evidence="2">The sequence shown here is derived from an EMBL/GenBank/DDBJ whole genome shotgun (WGS) entry which is preliminary data.</text>
</comment>
<reference evidence="2" key="2">
    <citation type="journal article" date="2023" name="IMA Fungus">
        <title>Comparative genomic study of the Penicillium genus elucidates a diverse pangenome and 15 lateral gene transfer events.</title>
        <authorList>
            <person name="Petersen C."/>
            <person name="Sorensen T."/>
            <person name="Nielsen M.R."/>
            <person name="Sondergaard T.E."/>
            <person name="Sorensen J.L."/>
            <person name="Fitzpatrick D.A."/>
            <person name="Frisvad J.C."/>
            <person name="Nielsen K.L."/>
        </authorList>
    </citation>
    <scope>NUCLEOTIDE SEQUENCE</scope>
    <source>
        <strain evidence="2">IBT 19713</strain>
    </source>
</reference>
<feature type="compositionally biased region" description="Polar residues" evidence="1">
    <location>
        <begin position="44"/>
        <end position="59"/>
    </location>
</feature>
<dbReference type="OrthoDB" id="5339332at2759"/>
<dbReference type="GeneID" id="83204888"/>
<evidence type="ECO:0000313" key="2">
    <source>
        <dbReference type="EMBL" id="KAJ5223747.1"/>
    </source>
</evidence>
<feature type="compositionally biased region" description="Polar residues" evidence="1">
    <location>
        <begin position="107"/>
        <end position="122"/>
    </location>
</feature>
<evidence type="ECO:0000256" key="1">
    <source>
        <dbReference type="SAM" id="MobiDB-lite"/>
    </source>
</evidence>
<reference evidence="2" key="1">
    <citation type="submission" date="2022-11" db="EMBL/GenBank/DDBJ databases">
        <authorList>
            <person name="Petersen C."/>
        </authorList>
    </citation>
    <scope>NUCLEOTIDE SEQUENCE</scope>
    <source>
        <strain evidence="2">IBT 19713</strain>
    </source>
</reference>
<feature type="region of interest" description="Disordered" evidence="1">
    <location>
        <begin position="253"/>
        <end position="287"/>
    </location>
</feature>